<dbReference type="CDD" id="cd05930">
    <property type="entry name" value="A_NRPS"/>
    <property type="match status" value="1"/>
</dbReference>
<dbReference type="InterPro" id="IPR016036">
    <property type="entry name" value="Malonyl_transacylase_ACP-bd"/>
</dbReference>
<dbReference type="Gene3D" id="3.30.300.30">
    <property type="match status" value="1"/>
</dbReference>
<keyword evidence="10" id="KW-0511">Multifunctional enzyme</keyword>
<dbReference type="Gene3D" id="3.40.50.150">
    <property type="entry name" value="Vaccinia Virus protein VP39"/>
    <property type="match status" value="1"/>
</dbReference>
<dbReference type="InterPro" id="IPR036736">
    <property type="entry name" value="ACP-like_sf"/>
</dbReference>
<evidence type="ECO:0000256" key="1">
    <source>
        <dbReference type="ARBA" id="ARBA00004685"/>
    </source>
</evidence>
<dbReference type="InterPro" id="IPR020841">
    <property type="entry name" value="PKS_Beta-ketoAc_synthase_dom"/>
</dbReference>
<evidence type="ECO:0000256" key="5">
    <source>
        <dbReference type="ARBA" id="ARBA00022603"/>
    </source>
</evidence>
<dbReference type="InterPro" id="IPR014043">
    <property type="entry name" value="Acyl_transferase_dom"/>
</dbReference>
<dbReference type="InterPro" id="IPR049551">
    <property type="entry name" value="PKS_DH_C"/>
</dbReference>
<dbReference type="InterPro" id="IPR029063">
    <property type="entry name" value="SAM-dependent_MTases_sf"/>
</dbReference>
<dbReference type="InterPro" id="IPR036291">
    <property type="entry name" value="NAD(P)-bd_dom_sf"/>
</dbReference>
<dbReference type="SUPFAM" id="SSF47336">
    <property type="entry name" value="ACP-like"/>
    <property type="match status" value="2"/>
</dbReference>
<dbReference type="SUPFAM" id="SSF52777">
    <property type="entry name" value="CoA-dependent acyltransferases"/>
    <property type="match status" value="2"/>
</dbReference>
<evidence type="ECO:0000313" key="18">
    <source>
        <dbReference type="EMBL" id="KAF5584244.1"/>
    </source>
</evidence>
<evidence type="ECO:0000256" key="13">
    <source>
        <dbReference type="PROSITE-ProRule" id="PRU01363"/>
    </source>
</evidence>
<sequence length="4090" mass="448010">MTKFSKTNEPIAVVGTACRFPGGCNTPSKLWDLVCSSRDVLQKVPPARFNVDSFYHSDPTHHGTTNVTQSYFLDEDVTKFDNGFFGIQPMEAEAMDPQQRLLLETVYDSVVDAGLTMEDLKGSDTSVFVGQMCDDWAQMLAKDWDDIPTYMGTGVSRAVMSNRVSYFGRLLLYAEISIANVVTFDWHGPSMSIDTACSSSLVAVHEAVRTLRSGESNVAVAAGANLILLPGMYICESKLRMISPTGRSRMWDANADGYARGEGFASVILKTLSQALADGDPIECIIRETGVNQDGKTPGLTVPSNIAQTALIRDVYQRAGLDITKPSDRPQLFHAHGTGTKAGDPKEAEAISRAFFGDDQPRDEKLNVISIKTQIGHTEGTAGLASLLGTMMAMKNATVPPNMHFETLNPDIEPFYSNLQVLTSAKAWPDVHGSVKRASINSFGFGGTNAHAILESYEPALHNQAVSSTEAASPRLYTPLLFSANSEKALKEVLSSYLSFLEERYETNMADLAWTLHNRRSTLPYRSSVVVPDGSGNPQEAARSAILAEIERLSDSSHKLHRSSSVATPNILGVFSGQGAQWPRMGALLLESSAWARGKIAELDGYLAELPSSDAPDFTLESELLAFKETSRVAEAAISQPLCTAVQVLLVDLIRELAGIQLSAVVGHSSGEIAAAYAAGFMTRRAAIVTAYYRGRYAKLAASPSSSEIKGAMAAVGTDEADALEFCALEDNAGRITVAAVNAPSSVTLSGDEGAIEEAIAVFQDEGKFARRLKVDTAYHSSHMQAAAGPYLEALQRSGVRFDEEVASEQRPLWFSSTKVDAAPMKRENLSPQYWIDNMVKPVMFAPALDCALAYSGPFDMALELGPHPALKGPALESLGSGTPYQGVLTRGKDDVGSVADCFGAVWRNLGRGHVNFASIDATLSSRSSTPTVVRDLPPYPFAADSQVFWSESRFCAALRQMDEPVHPILGRRMVENSVPGMTQWRNILRAREIPWLRGHRLQGQVIFPGCGYAAMALEAAMILVRDLKDSPTVRLLSLYDLTMDQAIVFNDDSSSVETLVTMKTVESSHDELVVDFVCCSYHTHGLAPAVTSTHAHGRVVARLGATSADAIPGQTAQDPARQFNLAPIEIDRFYTELAKHGYQYSPPFKGIVEIERKSDFAIGKIVDQSGPEWEGKVALAHPGLMDSGVQTVLAAMAAPGDGRLWCLQMLVGIDAIHVNPYFASAARGATMAWEASTTLGEDADSLGEAVGDMKMLSPDGQQAYIAVEGARMRPFTPATAANDSPLFSTWVYGPSEPDGVLASRVNRPQEVADAEIRSADNLDRLSLFYVRRLAELIPAGSKAREEAQEHFKRLLTWCDHVIGLVSRGEHHFLTPEMMNDTQAEVDRLLAEYANSNDFRLTHAAAKALLEVVPANEGNVHEYLTKDNMLNRYYEETLRYEASDQKMYNMMRQLAHIYPQMRVLEVGAGTGGATSHALPAIDGAFSVYTFTDISTAFFDKAEEKFKDYSGRINFKALDMNNSIEEQGFTESSYHVVMAGMALHATGDVEGALRNIRRLLKPGGRLIGFENINNDAVRLGIGMGGFAAWWSGAEYGRPWGPMLTLEQWDDALKRTGFTGVDTHTVGHNQTQPMCLWVSMARDEKVDLLREPLTVVPEKQQSLVVVGGKSLGTMDLVEKTKSLVAPFYQTTSHFRSVEALNDITEDQFPEGSSVLCLTELDEPVLRTVTDPKLDGLKTLWARGRNILWVTKGAASEQPYNNMIVGLARSIRQEYPSITLQTVDLDNATVGDGSWVPSFVASALRRIELLDKWKREEIANGADLNDKLQWTQESEVRVVEEKTYMPRLNVNKELNHRFNSIRRIIHNNVDPQSPKTSFSLNAGVNTPLSTPVIGQISPLRVQSETDATVLSYEVRIRNSLLQALRVGSLGYFRLCVGDADGKRVLALTPSAETPATTPQDLTVALPAGASEELSSMALLSTAAHLVAAQIAALVPQQKGSHIVIHEADTLVRTAIMNLFESHPAASWRVSFTGCLIEGQQPQDPHGKTTWLAQEMSSRAIRNVLPALTSSSLLVDFSAPNSPSSIVASAMAECLPWYARTEKSLILNRVEVRPGDLADAKAALQAAWSKASSMVIEARDRETIPLNHIEGFTAPTGQSLHLVDWTTPSVPVRVHPLDHHTNIFRSDKTYLLVGLSGEMGQSCCEWMAAHGARYVVLTSRYPKVDQRFIDNMEQAGVTVVPRKLDITSKESLHLCYQAITRTLPPIAGVANGAMLLQDVLFKDMDAANLNKVLAPKVNGSIYLDELFADTKLDFFLMFSSAASIVGSRGQANYAAANMFMASLVNNRRKRGLAASIINISALIGLGYIERQKIYDASFFKDIGIANTSAQGLHQLIAEAILAGQRFGPDEDIEGGEISQGIMPQFSDDEHKSFFIHDSKFSNMLIERVDGDADVDASGNAAAVSLSRQLKRVTSKDQALRVITDAFTLKLKKMLRIPAETDVPESLALVDQGVDSLVAVDVRSWFLKELDTDMPVLKILGGNSILDLASDALERIPKALLDLDRDDDEASNEAQPVSDKKLTEPPTSSSSSDVVTGDSDAVSQSSATDVSTTAKSTAGADTASIPPSLSNMKNNNESDDRHKRELEDEAVKKRRADEEAAAAERREEIVQRSSEVVDEMSLVQSRFWFLTTALEDKTTFNVTISAHLKGMVDVGKLERALEGVAKRHEVLRTRFFFGGKSLETPMQGVLSKPTVHLTSRHITSKADVDQEMEWLHSHPWNLGDWETIKLSLLSQSDTEHWLVLAFHHIAFDGYSLEIFWRDLAKAYNANGSIPTLPDAKQYRAYIAKQRRQNLSKPFEWRKAIEYYRKLIMPEPEPLPLLPFAKVSHRKLLENYSCYNAEITLEPSEAGRIRKLAKANHSTSFHVYVAALQTLLFGLMPDSVDRLFIAMDDTNRLDKDFMDTIGLFVNTLFLRFDRADYNKLSFSDAVKAARTKTYKALEHSVLPLDILLKELCITRHGDAVPVAQVLIDYRVSHKEWFRLGDCRAEMGTGRAERQGSDLAFYILDDSDEQNGGSVRVGVEVQSTLYDEEHAEMLIRAYANLLRKVTADEAGSKTALKSLPPWNENDLSISLGPTIDAWPNANTLSHRIDAMIRENPSAPALDDETSQLSYEQMGRRIDEVAASLTSAGLAENDFIGVFQETSVDWICSMLAILKLGMTYVPLYPPIGMPRLAANVQVAQPQAVLVDDSTADKFDQLRTQSAQMIHVPVAGSSTTEVPIRAQPGHKAMILCTSGSTGIPKAVVHTNRSLKALVEPHAIVQQQDKPSYAARVLQQSAFSFDLSIDQTMLALCNGGCVYVVPNLKRGDPLGTVDMIARHNITYTMCTPSEYSIWHRFARDRLLDCTAWENASSSGGPLSTALVRAFAGLELPHLRVFNHCGPTETTVTNRIELNFADYVEGKKAQMRYVTDVGFPCANYSTYIVDENMNLVPRGYPGEIVVGGAGVADGYLGRPDLTKEKFIPDPWTSSKEWKIMYRTGDRGKLRVIGMVDILGRIEGGTQVKLRGYRIELGDVESAILSAAQGILSDAVVTLRYPEDRQEDHDDDGFLVAHVVVADKSLRRPEVESFLRKIVSKLPLPHYMLPALMLPIDRFPLTTHQKPDRNAIAALPLPAFTPSMANNTVAEEGSLESETQKSIAKMWRTLVPASASATITADTDFFHVGGSSLLLIKLQGMIRKEFNVSLRLLNLMAASKLRAMAALVNDEVSGGDIDWERETKIPGDWLSLPQVASQKTDGPLRVLVTGATGFLGRNLMSHLAESPQVSEIHCLIRDASIIETSDKVTLWRGDLSQPNLGLSDNDFTRLSNNVDAIIHCGANRSFWDDYRSLRAVNVTSVAELIRLALPHRLPVHVLSSGAVKRYGDGHPPVDGGDGYVASKWAAEGLLRDAAKRAALPVFIHRPAPALTATETGDADTITSDELLRLAKAISLRPDPTGLNGSGHFASIDQISSRILNALLESSSKSHGGVDVIEHAGTKTLSMGEFANLCEQLPELKELPTAKVLQWFGQAKKQGLKQFLTALEVEFSDDKGDTAAMSR</sequence>
<keyword evidence="9" id="KW-0560">Oxidoreductase</keyword>
<dbReference type="InterPro" id="IPR050091">
    <property type="entry name" value="PKS_NRPS_Biosynth_Enz"/>
</dbReference>
<evidence type="ECO:0000256" key="10">
    <source>
        <dbReference type="ARBA" id="ARBA00023268"/>
    </source>
</evidence>
<dbReference type="Pfam" id="PF08242">
    <property type="entry name" value="Methyltransf_12"/>
    <property type="match status" value="1"/>
</dbReference>
<dbReference type="SMART" id="SM00822">
    <property type="entry name" value="PKS_KR"/>
    <property type="match status" value="1"/>
</dbReference>
<dbReference type="Pfam" id="PF08659">
    <property type="entry name" value="KR"/>
    <property type="match status" value="1"/>
</dbReference>
<dbReference type="Gene3D" id="3.40.47.10">
    <property type="match status" value="1"/>
</dbReference>
<keyword evidence="3" id="KW-0597">Phosphoprotein</keyword>
<comment type="pathway">
    <text evidence="1">Mycotoxin biosynthesis.</text>
</comment>
<comment type="similarity">
    <text evidence="12">In the C-terminal section; belongs to the NRP synthetase family.</text>
</comment>
<evidence type="ECO:0000259" key="16">
    <source>
        <dbReference type="PROSITE" id="PS52004"/>
    </source>
</evidence>
<dbReference type="InterPro" id="IPR020807">
    <property type="entry name" value="PKS_DH"/>
</dbReference>
<evidence type="ECO:0000256" key="2">
    <source>
        <dbReference type="ARBA" id="ARBA00022450"/>
    </source>
</evidence>
<dbReference type="SUPFAM" id="SSF56801">
    <property type="entry name" value="Acetyl-CoA synthetase-like"/>
    <property type="match status" value="1"/>
</dbReference>
<feature type="domain" description="Ketosynthase family 3 (KS3)" evidence="16">
    <location>
        <begin position="8"/>
        <end position="456"/>
    </location>
</feature>
<dbReference type="Gene3D" id="3.40.50.720">
    <property type="entry name" value="NAD(P)-binding Rossmann-like Domain"/>
    <property type="match status" value="3"/>
</dbReference>
<dbReference type="Gene3D" id="3.30.559.10">
    <property type="entry name" value="Chloramphenicol acetyltransferase-like domain"/>
    <property type="match status" value="1"/>
</dbReference>
<feature type="region of interest" description="Disordered" evidence="14">
    <location>
        <begin position="2559"/>
        <end position="2663"/>
    </location>
</feature>
<dbReference type="SUPFAM" id="SSF53901">
    <property type="entry name" value="Thiolase-like"/>
    <property type="match status" value="1"/>
</dbReference>
<dbReference type="Gene3D" id="1.10.1200.10">
    <property type="entry name" value="ACP-like"/>
    <property type="match status" value="1"/>
</dbReference>
<dbReference type="InterPro" id="IPR045851">
    <property type="entry name" value="AMP-bd_C_sf"/>
</dbReference>
<feature type="compositionally biased region" description="Low complexity" evidence="14">
    <location>
        <begin position="2583"/>
        <end position="2598"/>
    </location>
</feature>
<dbReference type="Pfam" id="PF16197">
    <property type="entry name" value="KAsynt_C_assoc"/>
    <property type="match status" value="1"/>
</dbReference>
<dbReference type="InterPro" id="IPR001242">
    <property type="entry name" value="Condensation_dom"/>
</dbReference>
<dbReference type="SMART" id="SM00826">
    <property type="entry name" value="PKS_DH"/>
    <property type="match status" value="1"/>
</dbReference>
<dbReference type="InterPro" id="IPR013217">
    <property type="entry name" value="Methyltransf_12"/>
</dbReference>
<dbReference type="InterPro" id="IPR013968">
    <property type="entry name" value="PKS_KR"/>
</dbReference>
<dbReference type="EMBL" id="JAAOAS010000229">
    <property type="protein sequence ID" value="KAF5584244.1"/>
    <property type="molecule type" value="Genomic_DNA"/>
</dbReference>
<dbReference type="InterPro" id="IPR042104">
    <property type="entry name" value="PKS_dehydratase_sf"/>
</dbReference>
<comment type="caution">
    <text evidence="18">The sequence shown here is derived from an EMBL/GenBank/DDBJ whole genome shotgun (WGS) entry which is preliminary data.</text>
</comment>
<dbReference type="InterPro" id="IPR014031">
    <property type="entry name" value="Ketoacyl_synth_C"/>
</dbReference>
<dbReference type="GO" id="GO:0004315">
    <property type="term" value="F:3-oxoacyl-[acyl-carrier-protein] synthase activity"/>
    <property type="evidence" value="ECO:0007669"/>
    <property type="project" value="InterPro"/>
</dbReference>
<dbReference type="PANTHER" id="PTHR43775">
    <property type="entry name" value="FATTY ACID SYNTHASE"/>
    <property type="match status" value="1"/>
</dbReference>
<dbReference type="InterPro" id="IPR001227">
    <property type="entry name" value="Ac_transferase_dom_sf"/>
</dbReference>
<evidence type="ECO:0000256" key="3">
    <source>
        <dbReference type="ARBA" id="ARBA00022553"/>
    </source>
</evidence>
<dbReference type="GO" id="GO:0009403">
    <property type="term" value="P:toxin biosynthetic process"/>
    <property type="evidence" value="ECO:0007669"/>
    <property type="project" value="UniProtKB-ARBA"/>
</dbReference>
<feature type="compositionally biased region" description="Polar residues" evidence="14">
    <location>
        <begin position="2599"/>
        <end position="2611"/>
    </location>
</feature>
<dbReference type="GO" id="GO:0032259">
    <property type="term" value="P:methylation"/>
    <property type="evidence" value="ECO:0007669"/>
    <property type="project" value="UniProtKB-KW"/>
</dbReference>
<dbReference type="InterPro" id="IPR013120">
    <property type="entry name" value="FAR_NAD-bd"/>
</dbReference>
<feature type="region of interest" description="C-terminal hotdog fold" evidence="13">
    <location>
        <begin position="1122"/>
        <end position="1282"/>
    </location>
</feature>
<dbReference type="GO" id="GO:0006633">
    <property type="term" value="P:fatty acid biosynthetic process"/>
    <property type="evidence" value="ECO:0007669"/>
    <property type="project" value="InterPro"/>
</dbReference>
<dbReference type="Pfam" id="PF00501">
    <property type="entry name" value="AMP-binding"/>
    <property type="match status" value="1"/>
</dbReference>
<dbReference type="InterPro" id="IPR000873">
    <property type="entry name" value="AMP-dep_synth/lig_dom"/>
</dbReference>
<dbReference type="InterPro" id="IPR049552">
    <property type="entry name" value="PKS_DH_N"/>
</dbReference>
<gene>
    <name evidence="18" type="ORF">FPCIR_8711</name>
</gene>
<proteinExistence type="inferred from homology"/>
<dbReference type="GO" id="GO:0016874">
    <property type="term" value="F:ligase activity"/>
    <property type="evidence" value="ECO:0007669"/>
    <property type="project" value="UniProtKB-KW"/>
</dbReference>
<dbReference type="GO" id="GO:0016491">
    <property type="term" value="F:oxidoreductase activity"/>
    <property type="evidence" value="ECO:0007669"/>
    <property type="project" value="UniProtKB-KW"/>
</dbReference>
<dbReference type="Gene3D" id="3.40.50.12780">
    <property type="entry name" value="N-terminal domain of ligase-like"/>
    <property type="match status" value="1"/>
</dbReference>
<dbReference type="SMART" id="SM00823">
    <property type="entry name" value="PKS_PP"/>
    <property type="match status" value="2"/>
</dbReference>
<dbReference type="InterPro" id="IPR014030">
    <property type="entry name" value="Ketoacyl_synth_N"/>
</dbReference>
<evidence type="ECO:0000256" key="11">
    <source>
        <dbReference type="ARBA" id="ARBA00023315"/>
    </source>
</evidence>
<dbReference type="GO" id="GO:0031177">
    <property type="term" value="F:phosphopantetheine binding"/>
    <property type="evidence" value="ECO:0007669"/>
    <property type="project" value="InterPro"/>
</dbReference>
<dbReference type="Pfam" id="PF02801">
    <property type="entry name" value="Ketoacyl-synt_C"/>
    <property type="match status" value="1"/>
</dbReference>
<evidence type="ECO:0000256" key="8">
    <source>
        <dbReference type="ARBA" id="ARBA00022857"/>
    </source>
</evidence>
<dbReference type="GO" id="GO:0008168">
    <property type="term" value="F:methyltransferase activity"/>
    <property type="evidence" value="ECO:0007669"/>
    <property type="project" value="UniProtKB-KW"/>
</dbReference>
<dbReference type="Pfam" id="PF00698">
    <property type="entry name" value="Acyl_transf_1"/>
    <property type="match status" value="1"/>
</dbReference>
<keyword evidence="6" id="KW-0808">Transferase</keyword>
<dbReference type="Pfam" id="PF14765">
    <property type="entry name" value="PS-DH"/>
    <property type="match status" value="1"/>
</dbReference>
<dbReference type="SUPFAM" id="SSF51735">
    <property type="entry name" value="NAD(P)-binding Rossmann-fold domains"/>
    <property type="match status" value="2"/>
</dbReference>
<dbReference type="Gene3D" id="3.30.559.30">
    <property type="entry name" value="Nonribosomal peptide synthetase, condensation domain"/>
    <property type="match status" value="1"/>
</dbReference>
<feature type="active site" description="Proton acceptor; for dehydratase activity" evidence="13">
    <location>
        <position position="1000"/>
    </location>
</feature>
<dbReference type="InterPro" id="IPR042099">
    <property type="entry name" value="ANL_N_sf"/>
</dbReference>
<feature type="compositionally biased region" description="Basic and acidic residues" evidence="14">
    <location>
        <begin position="2631"/>
        <end position="2663"/>
    </location>
</feature>
<evidence type="ECO:0000256" key="6">
    <source>
        <dbReference type="ARBA" id="ARBA00022679"/>
    </source>
</evidence>
<evidence type="ECO:0000256" key="4">
    <source>
        <dbReference type="ARBA" id="ARBA00022598"/>
    </source>
</evidence>
<dbReference type="Pfam" id="PF00668">
    <property type="entry name" value="Condensation"/>
    <property type="match status" value="1"/>
</dbReference>
<name>A0A8H5NZJ5_9HYPO</name>
<dbReference type="SUPFAM" id="SSF52151">
    <property type="entry name" value="FabD/lysophospholipase-like"/>
    <property type="match status" value="1"/>
</dbReference>
<feature type="region of interest" description="N-terminal hotdog fold" evidence="13">
    <location>
        <begin position="967"/>
        <end position="1107"/>
    </location>
</feature>
<dbReference type="CDD" id="cd02440">
    <property type="entry name" value="AdoMet_MTases"/>
    <property type="match status" value="1"/>
</dbReference>
<feature type="compositionally biased region" description="Polar residues" evidence="14">
    <location>
        <begin position="2620"/>
        <end position="2630"/>
    </location>
</feature>
<dbReference type="Proteomes" id="UP000546213">
    <property type="component" value="Unassembled WGS sequence"/>
</dbReference>
<dbReference type="PROSITE" id="PS00455">
    <property type="entry name" value="AMP_BINDING"/>
    <property type="match status" value="1"/>
</dbReference>
<dbReference type="InterPro" id="IPR018201">
    <property type="entry name" value="Ketoacyl_synth_AS"/>
</dbReference>
<dbReference type="InterPro" id="IPR016035">
    <property type="entry name" value="Acyl_Trfase/lysoPLipase"/>
</dbReference>
<feature type="domain" description="Carrier" evidence="15">
    <location>
        <begin position="3682"/>
        <end position="3760"/>
    </location>
</feature>
<dbReference type="PANTHER" id="PTHR43775:SF20">
    <property type="entry name" value="HYBRID PKS-NRPS SYNTHETASE APDA"/>
    <property type="match status" value="1"/>
</dbReference>
<feature type="domain" description="Carrier" evidence="15">
    <location>
        <begin position="2476"/>
        <end position="2551"/>
    </location>
</feature>
<dbReference type="Pfam" id="PF00550">
    <property type="entry name" value="PP-binding"/>
    <property type="match status" value="1"/>
</dbReference>
<evidence type="ECO:0000256" key="9">
    <source>
        <dbReference type="ARBA" id="ARBA00023002"/>
    </source>
</evidence>
<keyword evidence="19" id="KW-1185">Reference proteome</keyword>
<dbReference type="InterPro" id="IPR057326">
    <property type="entry name" value="KR_dom"/>
</dbReference>
<keyword evidence="2" id="KW-0596">Phosphopantetheine</keyword>
<dbReference type="GO" id="GO:0004312">
    <property type="term" value="F:fatty acid synthase activity"/>
    <property type="evidence" value="ECO:0007669"/>
    <property type="project" value="TreeGrafter"/>
</dbReference>
<dbReference type="PROSITE" id="PS52004">
    <property type="entry name" value="KS3_2"/>
    <property type="match status" value="1"/>
</dbReference>
<dbReference type="Pfam" id="PF21089">
    <property type="entry name" value="PKS_DH_N"/>
    <property type="match status" value="1"/>
</dbReference>
<dbReference type="OrthoDB" id="329835at2759"/>
<dbReference type="InterPro" id="IPR020806">
    <property type="entry name" value="PKS_PP-bd"/>
</dbReference>
<dbReference type="Pfam" id="PF07993">
    <property type="entry name" value="NAD_binding_4"/>
    <property type="match status" value="1"/>
</dbReference>
<reference evidence="18 19" key="1">
    <citation type="submission" date="2020-05" db="EMBL/GenBank/DDBJ databases">
        <title>Identification and distribution of gene clusters putatively required for synthesis of sphingolipid metabolism inhibitors in phylogenetically diverse species of the filamentous fungus Fusarium.</title>
        <authorList>
            <person name="Kim H.-S."/>
            <person name="Busman M."/>
            <person name="Brown D.W."/>
            <person name="Divon H."/>
            <person name="Uhlig S."/>
            <person name="Proctor R.H."/>
        </authorList>
    </citation>
    <scope>NUCLEOTIDE SEQUENCE [LARGE SCALE GENOMIC DNA]</scope>
    <source>
        <strain evidence="18 19">NRRL 36939</strain>
    </source>
</reference>
<protein>
    <submittedName>
        <fullName evidence="18">Polyketide synthase</fullName>
    </submittedName>
</protein>
<dbReference type="PROSITE" id="PS52019">
    <property type="entry name" value="PKS_MFAS_DH"/>
    <property type="match status" value="1"/>
</dbReference>
<evidence type="ECO:0000256" key="12">
    <source>
        <dbReference type="ARBA" id="ARBA00029443"/>
    </source>
</evidence>
<dbReference type="SUPFAM" id="SSF55048">
    <property type="entry name" value="Probable ACP-binding domain of malonyl-CoA ACP transacylase"/>
    <property type="match status" value="1"/>
</dbReference>
<dbReference type="InterPro" id="IPR023213">
    <property type="entry name" value="CAT-like_dom_sf"/>
</dbReference>
<dbReference type="InterPro" id="IPR009081">
    <property type="entry name" value="PP-bd_ACP"/>
</dbReference>
<dbReference type="InterPro" id="IPR020845">
    <property type="entry name" value="AMP-binding_CS"/>
</dbReference>
<dbReference type="InterPro" id="IPR056501">
    <property type="entry name" value="NAD-bd_HRPKS_sdrA"/>
</dbReference>
<dbReference type="Gene3D" id="3.40.366.10">
    <property type="entry name" value="Malonyl-Coenzyme A Acyl Carrier Protein, domain 2"/>
    <property type="match status" value="1"/>
</dbReference>
<dbReference type="SMART" id="SM00825">
    <property type="entry name" value="PKS_KS"/>
    <property type="match status" value="1"/>
</dbReference>
<dbReference type="PROSITE" id="PS00606">
    <property type="entry name" value="KS3_1"/>
    <property type="match status" value="1"/>
</dbReference>
<dbReference type="Pfam" id="PF23114">
    <property type="entry name" value="NAD-bd_HRPKS_sdrA"/>
    <property type="match status" value="1"/>
</dbReference>
<dbReference type="CDD" id="cd19532">
    <property type="entry name" value="C_PKS-NRPS"/>
    <property type="match status" value="1"/>
</dbReference>
<keyword evidence="8" id="KW-0521">NADP</keyword>
<evidence type="ECO:0000256" key="7">
    <source>
        <dbReference type="ARBA" id="ARBA00022737"/>
    </source>
</evidence>
<dbReference type="Pfam" id="PF00109">
    <property type="entry name" value="ketoacyl-synt"/>
    <property type="match status" value="1"/>
</dbReference>
<dbReference type="InterPro" id="IPR016039">
    <property type="entry name" value="Thiolase-like"/>
</dbReference>
<dbReference type="CDD" id="cd00833">
    <property type="entry name" value="PKS"/>
    <property type="match status" value="1"/>
</dbReference>
<dbReference type="SUPFAM" id="SSF53335">
    <property type="entry name" value="S-adenosyl-L-methionine-dependent methyltransferases"/>
    <property type="match status" value="1"/>
</dbReference>
<dbReference type="PROSITE" id="PS50075">
    <property type="entry name" value="CARRIER"/>
    <property type="match status" value="2"/>
</dbReference>
<keyword evidence="7" id="KW-0677">Repeat</keyword>
<keyword evidence="4" id="KW-0436">Ligase</keyword>
<dbReference type="Gene3D" id="3.10.129.110">
    <property type="entry name" value="Polyketide synthase dehydratase"/>
    <property type="match status" value="1"/>
</dbReference>
<dbReference type="SMART" id="SM00827">
    <property type="entry name" value="PKS_AT"/>
    <property type="match status" value="1"/>
</dbReference>
<accession>A0A8H5NZJ5</accession>
<feature type="region of interest" description="Disordered" evidence="14">
    <location>
        <begin position="327"/>
        <end position="346"/>
    </location>
</feature>
<evidence type="ECO:0000259" key="17">
    <source>
        <dbReference type="PROSITE" id="PS52019"/>
    </source>
</evidence>
<dbReference type="InterPro" id="IPR032821">
    <property type="entry name" value="PKS_assoc"/>
</dbReference>
<evidence type="ECO:0000256" key="14">
    <source>
        <dbReference type="SAM" id="MobiDB-lite"/>
    </source>
</evidence>
<organism evidence="18 19">
    <name type="scientific">Fusarium pseudocircinatum</name>
    <dbReference type="NCBI Taxonomy" id="56676"/>
    <lineage>
        <taxon>Eukaryota</taxon>
        <taxon>Fungi</taxon>
        <taxon>Dikarya</taxon>
        <taxon>Ascomycota</taxon>
        <taxon>Pezizomycotina</taxon>
        <taxon>Sordariomycetes</taxon>
        <taxon>Hypocreomycetidae</taxon>
        <taxon>Hypocreales</taxon>
        <taxon>Nectriaceae</taxon>
        <taxon>Fusarium</taxon>
        <taxon>Fusarium fujikuroi species complex</taxon>
    </lineage>
</organism>
<feature type="domain" description="PKS/mFAS DH" evidence="17">
    <location>
        <begin position="967"/>
        <end position="1282"/>
    </location>
</feature>
<keyword evidence="11" id="KW-0012">Acyltransferase</keyword>
<feature type="active site" description="Proton donor; for dehydratase activity" evidence="13">
    <location>
        <position position="1187"/>
    </location>
</feature>
<keyword evidence="5" id="KW-0489">Methyltransferase</keyword>
<dbReference type="InterPro" id="IPR049900">
    <property type="entry name" value="PKS_mFAS_DH"/>
</dbReference>
<evidence type="ECO:0000313" key="19">
    <source>
        <dbReference type="Proteomes" id="UP000546213"/>
    </source>
</evidence>
<evidence type="ECO:0000259" key="15">
    <source>
        <dbReference type="PROSITE" id="PS50075"/>
    </source>
</evidence>